<name>A0AA48L8E9_9TREE</name>
<evidence type="ECO:0000313" key="2">
    <source>
        <dbReference type="EMBL" id="BEI93815.1"/>
    </source>
</evidence>
<gene>
    <name evidence="2" type="primary">cms1</name>
    <name evidence="2" type="ORF">CcaverHIS019_0602740</name>
</gene>
<feature type="compositionally biased region" description="Acidic residues" evidence="1">
    <location>
        <begin position="12"/>
        <end position="23"/>
    </location>
</feature>
<dbReference type="RefSeq" id="XP_060459080.1">
    <property type="nucleotide sequence ID" value="XM_060602714.1"/>
</dbReference>
<dbReference type="KEGG" id="ccac:CcaHIS019_0602740"/>
<dbReference type="PANTHER" id="PTHR24030:SF0">
    <property type="entry name" value="PROTEIN CMSS1"/>
    <property type="match status" value="1"/>
</dbReference>
<dbReference type="InterPro" id="IPR032704">
    <property type="entry name" value="Cms1"/>
</dbReference>
<keyword evidence="3" id="KW-1185">Reference proteome</keyword>
<evidence type="ECO:0000256" key="1">
    <source>
        <dbReference type="SAM" id="MobiDB-lite"/>
    </source>
</evidence>
<dbReference type="Proteomes" id="UP001233271">
    <property type="component" value="Chromosome 6"/>
</dbReference>
<dbReference type="GO" id="GO:0030686">
    <property type="term" value="C:90S preribosome"/>
    <property type="evidence" value="ECO:0007669"/>
    <property type="project" value="TreeGrafter"/>
</dbReference>
<reference evidence="2" key="1">
    <citation type="journal article" date="2023" name="BMC Genomics">
        <title>Chromosome-level genome assemblies of Cutaneotrichosporon spp. (Trichosporonales, Basidiomycota) reveal imbalanced evolution between nucleotide sequences and chromosome synteny.</title>
        <authorList>
            <person name="Kobayashi Y."/>
            <person name="Kayamori A."/>
            <person name="Aoki K."/>
            <person name="Shiwa Y."/>
            <person name="Matsutani M."/>
            <person name="Fujita N."/>
            <person name="Sugita T."/>
            <person name="Iwasaki W."/>
            <person name="Tanaka N."/>
            <person name="Takashima M."/>
        </authorList>
    </citation>
    <scope>NUCLEOTIDE SEQUENCE</scope>
    <source>
        <strain evidence="2">HIS019</strain>
    </source>
</reference>
<feature type="compositionally biased region" description="Basic and acidic residues" evidence="1">
    <location>
        <begin position="1"/>
        <end position="11"/>
    </location>
</feature>
<feature type="compositionally biased region" description="Basic residues" evidence="1">
    <location>
        <begin position="83"/>
        <end position="98"/>
    </location>
</feature>
<accession>A0AA48L8E9</accession>
<feature type="compositionally biased region" description="Acidic residues" evidence="1">
    <location>
        <begin position="32"/>
        <end position="61"/>
    </location>
</feature>
<dbReference type="AlphaFoldDB" id="A0AA48L8E9"/>
<sequence>MAAHPLAHEGGGDDLDDGLELDESMLASDHEGEGEEDGDVPEGEEDGDVPEGDGWMTDEDEVVSKKRGREQGQVDAAEDDKARKKRRRDKDKARRAAKRAAANGDEKESEDPATLDADAVAALLLSSVRASMPAATGMEIDDVAVDASSILQPVALSGEGEYAGLLGRLNDALKDAPKKPKPGCPRVLILSLSGIRCADVVRAVRGVPRNGEVAKLFAKHFKLAEQVKYLAKTRVSIAVGTPARVAKLLADGALKMTPQSVVLLDIGHRDSKKRSLLTLPEVRDELWRAFFRDAREALKPAKYAVF</sequence>
<proteinExistence type="predicted"/>
<dbReference type="GeneID" id="85497685"/>
<evidence type="ECO:0008006" key="4">
    <source>
        <dbReference type="Google" id="ProtNLM"/>
    </source>
</evidence>
<dbReference type="EMBL" id="AP028217">
    <property type="protein sequence ID" value="BEI93815.1"/>
    <property type="molecule type" value="Genomic_DNA"/>
</dbReference>
<protein>
    <recommendedName>
        <fullName evidence="4">Protein CMS1</fullName>
    </recommendedName>
</protein>
<evidence type="ECO:0000313" key="3">
    <source>
        <dbReference type="Proteomes" id="UP001233271"/>
    </source>
</evidence>
<organism evidence="2 3">
    <name type="scientific">Cutaneotrichosporon cavernicola</name>
    <dbReference type="NCBI Taxonomy" id="279322"/>
    <lineage>
        <taxon>Eukaryota</taxon>
        <taxon>Fungi</taxon>
        <taxon>Dikarya</taxon>
        <taxon>Basidiomycota</taxon>
        <taxon>Agaricomycotina</taxon>
        <taxon>Tremellomycetes</taxon>
        <taxon>Trichosporonales</taxon>
        <taxon>Trichosporonaceae</taxon>
        <taxon>Cutaneotrichosporon</taxon>
    </lineage>
</organism>
<dbReference type="PANTHER" id="PTHR24030">
    <property type="entry name" value="PROTEIN CMSS1"/>
    <property type="match status" value="1"/>
</dbReference>
<feature type="region of interest" description="Disordered" evidence="1">
    <location>
        <begin position="1"/>
        <end position="113"/>
    </location>
</feature>
<dbReference type="GO" id="GO:0005634">
    <property type="term" value="C:nucleus"/>
    <property type="evidence" value="ECO:0007669"/>
    <property type="project" value="TreeGrafter"/>
</dbReference>
<dbReference type="Pfam" id="PF14617">
    <property type="entry name" value="CMS1"/>
    <property type="match status" value="1"/>
</dbReference>